<dbReference type="EMBL" id="AP021874">
    <property type="protein sequence ID" value="BBO72157.1"/>
    <property type="molecule type" value="Genomic_DNA"/>
</dbReference>
<gene>
    <name evidence="2" type="ORF">DSCA_60870</name>
</gene>
<organism evidence="2 3">
    <name type="scientific">Desulfosarcina alkanivorans</name>
    <dbReference type="NCBI Taxonomy" id="571177"/>
    <lineage>
        <taxon>Bacteria</taxon>
        <taxon>Pseudomonadati</taxon>
        <taxon>Thermodesulfobacteriota</taxon>
        <taxon>Desulfobacteria</taxon>
        <taxon>Desulfobacterales</taxon>
        <taxon>Desulfosarcinaceae</taxon>
        <taxon>Desulfosarcina</taxon>
    </lineage>
</organism>
<keyword evidence="3" id="KW-1185">Reference proteome</keyword>
<sequence length="72" mass="8280">MYFSGSGKIRKTEMPYPHTYFRIAKGQVKSKISGQHDFRLVKLLESVGGFSTTSEGPQFETWSAPGHWKEWQ</sequence>
<dbReference type="AlphaFoldDB" id="A0A5K7Z6F0"/>
<evidence type="ECO:0000313" key="3">
    <source>
        <dbReference type="Proteomes" id="UP000427906"/>
    </source>
</evidence>
<reference evidence="2 3" key="1">
    <citation type="submission" date="2019-11" db="EMBL/GenBank/DDBJ databases">
        <title>Comparative genomics of hydrocarbon-degrading Desulfosarcina strains.</title>
        <authorList>
            <person name="Watanabe M."/>
            <person name="Kojima H."/>
            <person name="Fukui M."/>
        </authorList>
    </citation>
    <scope>NUCLEOTIDE SEQUENCE [LARGE SCALE GENOMIC DNA]</scope>
    <source>
        <strain evidence="2 3">PL12</strain>
    </source>
</reference>
<name>A0A5K7Z6F0_9BACT</name>
<protein>
    <submittedName>
        <fullName evidence="2">Uncharacterized protein</fullName>
    </submittedName>
</protein>
<evidence type="ECO:0000313" key="2">
    <source>
        <dbReference type="EMBL" id="BBO72157.1"/>
    </source>
</evidence>
<dbReference type="KEGG" id="dalk:DSCA_60870"/>
<proteinExistence type="predicted"/>
<accession>A0A5K7Z6F0</accession>
<evidence type="ECO:0000256" key="1">
    <source>
        <dbReference type="SAM" id="MobiDB-lite"/>
    </source>
</evidence>
<dbReference type="Proteomes" id="UP000427906">
    <property type="component" value="Chromosome"/>
</dbReference>
<feature type="region of interest" description="Disordered" evidence="1">
    <location>
        <begin position="50"/>
        <end position="72"/>
    </location>
</feature>